<feature type="compositionally biased region" description="Basic and acidic residues" evidence="1">
    <location>
        <begin position="88"/>
        <end position="104"/>
    </location>
</feature>
<organism evidence="2">
    <name type="scientific">Guillardia theta</name>
    <name type="common">Cryptophyte</name>
    <name type="synonym">Cryptomonas phi</name>
    <dbReference type="NCBI Taxonomy" id="55529"/>
    <lineage>
        <taxon>Eukaryota</taxon>
        <taxon>Cryptophyceae</taxon>
        <taxon>Pyrenomonadales</taxon>
        <taxon>Geminigeraceae</taxon>
        <taxon>Guillardia</taxon>
    </lineage>
</organism>
<sequence>MSEQGLQRRRDAGRADPSRGGIGTVVRVNANWTCDVRWHLTNQVREGYSTGTVNAGGHTRAFHLALIDSDTILPPSQRDRSANNALESQREKFHLPMDHQEVMN</sequence>
<dbReference type="EMBL" id="HBKN01009594">
    <property type="protein sequence ID" value="CAE2273886.1"/>
    <property type="molecule type" value="Transcribed_RNA"/>
</dbReference>
<gene>
    <name evidence="2" type="ORF">GTHE00462_LOCUS7556</name>
</gene>
<feature type="region of interest" description="Disordered" evidence="1">
    <location>
        <begin position="1"/>
        <end position="22"/>
    </location>
</feature>
<evidence type="ECO:0000313" key="2">
    <source>
        <dbReference type="EMBL" id="CAE2273886.1"/>
    </source>
</evidence>
<feature type="compositionally biased region" description="Basic and acidic residues" evidence="1">
    <location>
        <begin position="1"/>
        <end position="17"/>
    </location>
</feature>
<dbReference type="AlphaFoldDB" id="A0A7S4JTT5"/>
<reference evidence="2" key="1">
    <citation type="submission" date="2021-01" db="EMBL/GenBank/DDBJ databases">
        <authorList>
            <person name="Corre E."/>
            <person name="Pelletier E."/>
            <person name="Niang G."/>
            <person name="Scheremetjew M."/>
            <person name="Finn R."/>
            <person name="Kale V."/>
            <person name="Holt S."/>
            <person name="Cochrane G."/>
            <person name="Meng A."/>
            <person name="Brown T."/>
            <person name="Cohen L."/>
        </authorList>
    </citation>
    <scope>NUCLEOTIDE SEQUENCE</scope>
    <source>
        <strain evidence="2">CCMP 2712</strain>
    </source>
</reference>
<proteinExistence type="predicted"/>
<name>A0A7S4JTT5_GUITH</name>
<evidence type="ECO:0000256" key="1">
    <source>
        <dbReference type="SAM" id="MobiDB-lite"/>
    </source>
</evidence>
<feature type="region of interest" description="Disordered" evidence="1">
    <location>
        <begin position="73"/>
        <end position="104"/>
    </location>
</feature>
<accession>A0A7S4JTT5</accession>
<protein>
    <submittedName>
        <fullName evidence="2">Uncharacterized protein</fullName>
    </submittedName>
</protein>